<feature type="repeat" description="PPR" evidence="3">
    <location>
        <begin position="299"/>
        <end position="333"/>
    </location>
</feature>
<dbReference type="InterPro" id="IPR011990">
    <property type="entry name" value="TPR-like_helical_dom_sf"/>
</dbReference>
<feature type="repeat" description="PPR" evidence="3">
    <location>
        <begin position="404"/>
        <end position="438"/>
    </location>
</feature>
<evidence type="ECO:0000313" key="5">
    <source>
        <dbReference type="Proteomes" id="UP000525078"/>
    </source>
</evidence>
<feature type="repeat" description="PPR" evidence="3">
    <location>
        <begin position="334"/>
        <end position="368"/>
    </location>
</feature>
<feature type="repeat" description="PPR" evidence="3">
    <location>
        <begin position="195"/>
        <end position="229"/>
    </location>
</feature>
<evidence type="ECO:0000256" key="2">
    <source>
        <dbReference type="ARBA" id="ARBA00022737"/>
    </source>
</evidence>
<name>A0A7J6FZ81_CANSA</name>
<dbReference type="GO" id="GO:0003729">
    <property type="term" value="F:mRNA binding"/>
    <property type="evidence" value="ECO:0007669"/>
    <property type="project" value="TreeGrafter"/>
</dbReference>
<dbReference type="GO" id="GO:0006396">
    <property type="term" value="P:RNA processing"/>
    <property type="evidence" value="ECO:0007669"/>
    <property type="project" value="TreeGrafter"/>
</dbReference>
<dbReference type="NCBIfam" id="TIGR00756">
    <property type="entry name" value="PPR"/>
    <property type="match status" value="6"/>
</dbReference>
<dbReference type="Gene3D" id="1.25.40.10">
    <property type="entry name" value="Tetratricopeptide repeat domain"/>
    <property type="match status" value="3"/>
</dbReference>
<dbReference type="EMBL" id="JAATIP010000088">
    <property type="protein sequence ID" value="KAF4375892.1"/>
    <property type="molecule type" value="Genomic_DNA"/>
</dbReference>
<reference evidence="4 5" key="1">
    <citation type="journal article" date="2020" name="bioRxiv">
        <title>Sequence and annotation of 42 cannabis genomes reveals extensive copy number variation in cannabinoid synthesis and pathogen resistance genes.</title>
        <authorList>
            <person name="Mckernan K.J."/>
            <person name="Helbert Y."/>
            <person name="Kane L.T."/>
            <person name="Ebling H."/>
            <person name="Zhang L."/>
            <person name="Liu B."/>
            <person name="Eaton Z."/>
            <person name="Mclaughlin S."/>
            <person name="Kingan S."/>
            <person name="Baybayan P."/>
            <person name="Concepcion G."/>
            <person name="Jordan M."/>
            <person name="Riva A."/>
            <person name="Barbazuk W."/>
            <person name="Harkins T."/>
        </authorList>
    </citation>
    <scope>NUCLEOTIDE SEQUENCE [LARGE SCALE GENOMIC DNA]</scope>
    <source>
        <strain evidence="5">cv. Jamaican Lion 4</strain>
        <tissue evidence="4">Leaf</tissue>
    </source>
</reference>
<dbReference type="GO" id="GO:0005739">
    <property type="term" value="C:mitochondrion"/>
    <property type="evidence" value="ECO:0007669"/>
    <property type="project" value="TreeGrafter"/>
</dbReference>
<protein>
    <recommendedName>
        <fullName evidence="6">Pentatricopeptide repeat-containing protein</fullName>
    </recommendedName>
</protein>
<dbReference type="Proteomes" id="UP000525078">
    <property type="component" value="Unassembled WGS sequence"/>
</dbReference>
<dbReference type="Pfam" id="PF13041">
    <property type="entry name" value="PPR_2"/>
    <property type="match status" value="2"/>
</dbReference>
<dbReference type="Pfam" id="PF13812">
    <property type="entry name" value="PPR_3"/>
    <property type="match status" value="1"/>
</dbReference>
<dbReference type="Pfam" id="PF01535">
    <property type="entry name" value="PPR"/>
    <property type="match status" value="2"/>
</dbReference>
<comment type="caution">
    <text evidence="4">The sequence shown here is derived from an EMBL/GenBank/DDBJ whole genome shotgun (WGS) entry which is preliminary data.</text>
</comment>
<evidence type="ECO:0000256" key="3">
    <source>
        <dbReference type="PROSITE-ProRule" id="PRU00708"/>
    </source>
</evidence>
<comment type="similarity">
    <text evidence="1">Belongs to the PPR family. P subfamily.</text>
</comment>
<dbReference type="PROSITE" id="PS51375">
    <property type="entry name" value="PPR"/>
    <property type="match status" value="6"/>
</dbReference>
<keyword evidence="2" id="KW-0677">Repeat</keyword>
<dbReference type="GO" id="GO:0007005">
    <property type="term" value="P:mitochondrion organization"/>
    <property type="evidence" value="ECO:0007669"/>
    <property type="project" value="TreeGrafter"/>
</dbReference>
<gene>
    <name evidence="4" type="ORF">F8388_004982</name>
</gene>
<feature type="repeat" description="PPR" evidence="3">
    <location>
        <begin position="369"/>
        <end position="403"/>
    </location>
</feature>
<dbReference type="InterPro" id="IPR002885">
    <property type="entry name" value="PPR_rpt"/>
</dbReference>
<accession>A0A7J6FZ81</accession>
<evidence type="ECO:0008006" key="6">
    <source>
        <dbReference type="Google" id="ProtNLM"/>
    </source>
</evidence>
<dbReference type="InterPro" id="IPR051114">
    <property type="entry name" value="Mito_RNA_Proc_CCM1"/>
</dbReference>
<organism evidence="4 5">
    <name type="scientific">Cannabis sativa</name>
    <name type="common">Hemp</name>
    <name type="synonym">Marijuana</name>
    <dbReference type="NCBI Taxonomy" id="3483"/>
    <lineage>
        <taxon>Eukaryota</taxon>
        <taxon>Viridiplantae</taxon>
        <taxon>Streptophyta</taxon>
        <taxon>Embryophyta</taxon>
        <taxon>Tracheophyta</taxon>
        <taxon>Spermatophyta</taxon>
        <taxon>Magnoliopsida</taxon>
        <taxon>eudicotyledons</taxon>
        <taxon>Gunneridae</taxon>
        <taxon>Pentapetalae</taxon>
        <taxon>rosids</taxon>
        <taxon>fabids</taxon>
        <taxon>Rosales</taxon>
        <taxon>Cannabaceae</taxon>
        <taxon>Cannabis</taxon>
    </lineage>
</organism>
<sequence length="591" mass="67096">MFTHLVSVKSFSPKLAYICVYADINENFMAFLCASWRVLGFQAQHSIGYSTHITKTRFFFPYLRSPVPFSSLDDQSSILDEGYHIKNQPHLDESFVLDQLSDLFPVPSNTLASKSEGKKEIVRAVDGFLLPEEKLRGIFLQNMRGKAAIESALTSVCVDLDLDIVAKVVNRGSLDGRKMVLFFNWAIRQPTIPKNIQTYHIILKALGRRKFLSFMVEVLHELKTQGVSPNLETVSIVMDSFIRARQVSKAIQMFRNLDEIGLECGTETLNVLLQCLCRRSYVGTANSLLNSLKGKILFDGTTYNVVLNGWSKFGRVGEMEKILEMMVANGNDPDSLTFSYIIEGFGRAGQIDDAVKVFQSMEEKCLIPDTSAYNAMISNFISSGNFDEYMKYYNFMLRSNCEPNVDTYTKLIGGLLKARKVADALEVFDRMLSRGIIPSTGTITSFMEPLCSFGPPHAVMLVYRKAKRVGCRISLSAFKLLLMRLSRFGKCGMMLSLWNDMQECGYSSDMEVYEYVISGLCNIGQLENAALVMEESMRKGFCPSRRIWSKLNGKLLASYKVERAYRLFLKLKEARLNDNARRYWRSKGWHF</sequence>
<evidence type="ECO:0000256" key="1">
    <source>
        <dbReference type="ARBA" id="ARBA00007626"/>
    </source>
</evidence>
<dbReference type="PANTHER" id="PTHR47934:SF6">
    <property type="entry name" value="MITOCHONDRIAL GROUP I INTRON SPLICING FACTOR CCM1-RELATED"/>
    <property type="match status" value="1"/>
</dbReference>
<proteinExistence type="inferred from homology"/>
<dbReference type="AlphaFoldDB" id="A0A7J6FZ81"/>
<evidence type="ECO:0000313" key="4">
    <source>
        <dbReference type="EMBL" id="KAF4375892.1"/>
    </source>
</evidence>
<dbReference type="PANTHER" id="PTHR47934">
    <property type="entry name" value="PENTATRICOPEPTIDE REPEAT-CONTAINING PROTEIN PET309, MITOCHONDRIAL"/>
    <property type="match status" value="1"/>
</dbReference>
<feature type="repeat" description="PPR" evidence="3">
    <location>
        <begin position="509"/>
        <end position="543"/>
    </location>
</feature>